<dbReference type="Proteomes" id="UP000184498">
    <property type="component" value="Unassembled WGS sequence"/>
</dbReference>
<dbReference type="Gene3D" id="1.25.40.290">
    <property type="entry name" value="ARM repeat domains"/>
    <property type="match status" value="1"/>
</dbReference>
<gene>
    <name evidence="1" type="ORF">SAMN05444371_2908</name>
</gene>
<accession>A0A1M6TIR6</accession>
<dbReference type="RefSeq" id="WP_245795930.1">
    <property type="nucleotide sequence ID" value="NZ_FRAM01000003.1"/>
</dbReference>
<name>A0A1M6TIR6_9FLAO</name>
<dbReference type="InterPro" id="IPR016024">
    <property type="entry name" value="ARM-type_fold"/>
</dbReference>
<dbReference type="Pfam" id="PF08713">
    <property type="entry name" value="DNA_alkylation"/>
    <property type="match status" value="1"/>
</dbReference>
<organism evidence="1 2">
    <name type="scientific">Epilithonimonas mollis</name>
    <dbReference type="NCBI Taxonomy" id="216903"/>
    <lineage>
        <taxon>Bacteria</taxon>
        <taxon>Pseudomonadati</taxon>
        <taxon>Bacteroidota</taxon>
        <taxon>Flavobacteriia</taxon>
        <taxon>Flavobacteriales</taxon>
        <taxon>Weeksellaceae</taxon>
        <taxon>Chryseobacterium group</taxon>
        <taxon>Epilithonimonas</taxon>
    </lineage>
</organism>
<protein>
    <submittedName>
        <fullName evidence="1">DNA alkylation repair enzyme</fullName>
    </submittedName>
</protein>
<keyword evidence="2" id="KW-1185">Reference proteome</keyword>
<proteinExistence type="predicted"/>
<dbReference type="EMBL" id="FRAM01000003">
    <property type="protein sequence ID" value="SHK56885.1"/>
    <property type="molecule type" value="Genomic_DNA"/>
</dbReference>
<dbReference type="Gene3D" id="1.10.1240.70">
    <property type="match status" value="1"/>
</dbReference>
<dbReference type="SUPFAM" id="SSF48371">
    <property type="entry name" value="ARM repeat"/>
    <property type="match status" value="1"/>
</dbReference>
<sequence length="204" mass="23853">MMKEIIDYIQTIEHGFKHIIEAGDTILKDHTQNHFELAVGFLDDESYQVRMLSTYMLGQLSIKDLRAMKVLETRIPEDPNWRVQEMLAKAFDHYCNVLGYENSLPKIQNWLSSPNPNIKRAVIEGLRIWTSRPYFKEHPKAAIDLISNYRSDDSEYLRKSVGNALHDIGKKYPDKISEELSTWDLENKKTLFTYKLAKSKESKQ</sequence>
<dbReference type="AlphaFoldDB" id="A0A1M6TIR6"/>
<evidence type="ECO:0000313" key="1">
    <source>
        <dbReference type="EMBL" id="SHK56885.1"/>
    </source>
</evidence>
<dbReference type="InterPro" id="IPR014825">
    <property type="entry name" value="DNA_alkylation"/>
</dbReference>
<reference evidence="2" key="1">
    <citation type="submission" date="2016-11" db="EMBL/GenBank/DDBJ databases">
        <authorList>
            <person name="Varghese N."/>
            <person name="Submissions S."/>
        </authorList>
    </citation>
    <scope>NUCLEOTIDE SEQUENCE [LARGE SCALE GENOMIC DNA]</scope>
    <source>
        <strain evidence="2">DSM 18016</strain>
    </source>
</reference>
<evidence type="ECO:0000313" key="2">
    <source>
        <dbReference type="Proteomes" id="UP000184498"/>
    </source>
</evidence>
<dbReference type="STRING" id="216903.SAMN05444371_2908"/>